<organism evidence="1 2">
    <name type="scientific">Geospiza parvula</name>
    <name type="common">Small tree-finch</name>
    <name type="synonym">Camarhynchus parvulus</name>
    <dbReference type="NCBI Taxonomy" id="87175"/>
    <lineage>
        <taxon>Eukaryota</taxon>
        <taxon>Metazoa</taxon>
        <taxon>Chordata</taxon>
        <taxon>Craniata</taxon>
        <taxon>Vertebrata</taxon>
        <taxon>Euteleostomi</taxon>
        <taxon>Archelosauria</taxon>
        <taxon>Archosauria</taxon>
        <taxon>Dinosauria</taxon>
        <taxon>Saurischia</taxon>
        <taxon>Theropoda</taxon>
        <taxon>Coelurosauria</taxon>
        <taxon>Aves</taxon>
        <taxon>Neognathae</taxon>
        <taxon>Neoaves</taxon>
        <taxon>Telluraves</taxon>
        <taxon>Australaves</taxon>
        <taxon>Passeriformes</taxon>
        <taxon>Thraupidae</taxon>
        <taxon>Camarhynchus</taxon>
    </lineage>
</organism>
<reference evidence="1" key="3">
    <citation type="submission" date="2025-09" db="UniProtKB">
        <authorList>
            <consortium name="Ensembl"/>
        </authorList>
    </citation>
    <scope>IDENTIFICATION</scope>
</reference>
<evidence type="ECO:0000313" key="1">
    <source>
        <dbReference type="Ensembl" id="ENSCPVP00000010668.1"/>
    </source>
</evidence>
<dbReference type="Proteomes" id="UP000694382">
    <property type="component" value="Chromosome 26"/>
</dbReference>
<reference evidence="1" key="1">
    <citation type="submission" date="2020-02" db="EMBL/GenBank/DDBJ databases">
        <authorList>
            <person name="Enbody D E."/>
            <person name="Pettersson E M."/>
        </authorList>
    </citation>
    <scope>NUCLEOTIDE SEQUENCE [LARGE SCALE GENOMIC DNA]</scope>
</reference>
<keyword evidence="2" id="KW-1185">Reference proteome</keyword>
<accession>A0A8C3MTG0</accession>
<sequence>MPQFTFACFCGLHGFCKMKRKKEEAGGGQETAV</sequence>
<protein>
    <submittedName>
        <fullName evidence="1">Uncharacterized protein</fullName>
    </submittedName>
</protein>
<evidence type="ECO:0000313" key="2">
    <source>
        <dbReference type="Proteomes" id="UP000694382"/>
    </source>
</evidence>
<reference evidence="1" key="2">
    <citation type="submission" date="2025-08" db="UniProtKB">
        <authorList>
            <consortium name="Ensembl"/>
        </authorList>
    </citation>
    <scope>IDENTIFICATION</scope>
</reference>
<dbReference type="Ensembl" id="ENSCPVT00000011131.2">
    <property type="protein sequence ID" value="ENSCPVP00000010668.1"/>
    <property type="gene ID" value="ENSCPVG00000007810.2"/>
</dbReference>
<proteinExistence type="predicted"/>
<name>A0A8C3MTG0_GEOPR</name>
<dbReference type="AlphaFoldDB" id="A0A8C3MTG0"/>